<sequence>MPAEPPGGYWWLMRKLSNDNRTNYWFPGEGQNFPVGLEKNFPVGLEKIRSAEHDGSTDVGFYGLARSAGGKFLVLRHLSLRIQIRQTSRSQNCAWGSQIALRIPKVRASERCLGRAVFCMYDRRYLGRALLRVSRELRDRPFTRLERQFSDNLIFKSDSHMHGNITAISRTADLLFSPARKVFRATARRTWSTRNRGGGFIILAWSKCLNNEFTEDKHVELNTPGASGANTRAAPGGRRASQETARDTHTHLAQVPIEPEGARILHLGGKSGRKRPQIHVRRRRIHEKMVLILSSSTRIPQDILSAHIGGDAWVSRARAGRAQRGMERYILIKYQLPNWSRRLKKNHSVRDDRTWPPAADGFVICLVPGCAGPRSRDLEQGGSYEAEKKSHHVSREQAKGMPVSKPATKGRLVSPAVRPSKKIDPTFLGVEITYLR</sequence>
<feature type="region of interest" description="Disordered" evidence="1">
    <location>
        <begin position="376"/>
        <end position="416"/>
    </location>
</feature>
<comment type="caution">
    <text evidence="2">The sequence shown here is derived from an EMBL/GenBank/DDBJ whole genome shotgun (WGS) entry which is preliminary data.</text>
</comment>
<reference evidence="2" key="1">
    <citation type="submission" date="2023-03" db="EMBL/GenBank/DDBJ databases">
        <title>Massive genome expansion in bonnet fungi (Mycena s.s.) driven by repeated elements and novel gene families across ecological guilds.</title>
        <authorList>
            <consortium name="Lawrence Berkeley National Laboratory"/>
            <person name="Harder C.B."/>
            <person name="Miyauchi S."/>
            <person name="Viragh M."/>
            <person name="Kuo A."/>
            <person name="Thoen E."/>
            <person name="Andreopoulos B."/>
            <person name="Lu D."/>
            <person name="Skrede I."/>
            <person name="Drula E."/>
            <person name="Henrissat B."/>
            <person name="Morin E."/>
            <person name="Kohler A."/>
            <person name="Barry K."/>
            <person name="LaButti K."/>
            <person name="Morin E."/>
            <person name="Salamov A."/>
            <person name="Lipzen A."/>
            <person name="Mereny Z."/>
            <person name="Hegedus B."/>
            <person name="Baldrian P."/>
            <person name="Stursova M."/>
            <person name="Weitz H."/>
            <person name="Taylor A."/>
            <person name="Grigoriev I.V."/>
            <person name="Nagy L.G."/>
            <person name="Martin F."/>
            <person name="Kauserud H."/>
        </authorList>
    </citation>
    <scope>NUCLEOTIDE SEQUENCE</scope>
    <source>
        <strain evidence="2">CBHHK002</strain>
    </source>
</reference>
<dbReference type="EMBL" id="JARIHO010000003">
    <property type="protein sequence ID" value="KAJ7364765.1"/>
    <property type="molecule type" value="Genomic_DNA"/>
</dbReference>
<evidence type="ECO:0000256" key="1">
    <source>
        <dbReference type="SAM" id="MobiDB-lite"/>
    </source>
</evidence>
<dbReference type="AlphaFoldDB" id="A0AAD7F4D8"/>
<feature type="region of interest" description="Disordered" evidence="1">
    <location>
        <begin position="220"/>
        <end position="248"/>
    </location>
</feature>
<feature type="compositionally biased region" description="Basic and acidic residues" evidence="1">
    <location>
        <begin position="376"/>
        <end position="398"/>
    </location>
</feature>
<keyword evidence="3" id="KW-1185">Reference proteome</keyword>
<evidence type="ECO:0000313" key="2">
    <source>
        <dbReference type="EMBL" id="KAJ7364765.1"/>
    </source>
</evidence>
<evidence type="ECO:0000313" key="3">
    <source>
        <dbReference type="Proteomes" id="UP001218218"/>
    </source>
</evidence>
<organism evidence="2 3">
    <name type="scientific">Mycena albidolilacea</name>
    <dbReference type="NCBI Taxonomy" id="1033008"/>
    <lineage>
        <taxon>Eukaryota</taxon>
        <taxon>Fungi</taxon>
        <taxon>Dikarya</taxon>
        <taxon>Basidiomycota</taxon>
        <taxon>Agaricomycotina</taxon>
        <taxon>Agaricomycetes</taxon>
        <taxon>Agaricomycetidae</taxon>
        <taxon>Agaricales</taxon>
        <taxon>Marasmiineae</taxon>
        <taxon>Mycenaceae</taxon>
        <taxon>Mycena</taxon>
    </lineage>
</organism>
<gene>
    <name evidence="2" type="ORF">DFH08DRAFT_799080</name>
</gene>
<accession>A0AAD7F4D8</accession>
<dbReference type="Proteomes" id="UP001218218">
    <property type="component" value="Unassembled WGS sequence"/>
</dbReference>
<protein>
    <submittedName>
        <fullName evidence="2">Uncharacterized protein</fullName>
    </submittedName>
</protein>
<proteinExistence type="predicted"/>
<name>A0AAD7F4D8_9AGAR</name>